<organism evidence="1 2">
    <name type="scientific">Caerostris extrusa</name>
    <name type="common">Bark spider</name>
    <name type="synonym">Caerostris bankana</name>
    <dbReference type="NCBI Taxonomy" id="172846"/>
    <lineage>
        <taxon>Eukaryota</taxon>
        <taxon>Metazoa</taxon>
        <taxon>Ecdysozoa</taxon>
        <taxon>Arthropoda</taxon>
        <taxon>Chelicerata</taxon>
        <taxon>Arachnida</taxon>
        <taxon>Araneae</taxon>
        <taxon>Araneomorphae</taxon>
        <taxon>Entelegynae</taxon>
        <taxon>Araneoidea</taxon>
        <taxon>Araneidae</taxon>
        <taxon>Caerostris</taxon>
    </lineage>
</organism>
<keyword evidence="2" id="KW-1185">Reference proteome</keyword>
<evidence type="ECO:0000313" key="1">
    <source>
        <dbReference type="EMBL" id="GIY25426.1"/>
    </source>
</evidence>
<gene>
    <name evidence="1" type="ORF">CEXT_173541</name>
</gene>
<protein>
    <submittedName>
        <fullName evidence="1">Uncharacterized protein</fullName>
    </submittedName>
</protein>
<dbReference type="Proteomes" id="UP001054945">
    <property type="component" value="Unassembled WGS sequence"/>
</dbReference>
<reference evidence="1 2" key="1">
    <citation type="submission" date="2021-06" db="EMBL/GenBank/DDBJ databases">
        <title>Caerostris extrusa draft genome.</title>
        <authorList>
            <person name="Kono N."/>
            <person name="Arakawa K."/>
        </authorList>
    </citation>
    <scope>NUCLEOTIDE SEQUENCE [LARGE SCALE GENOMIC DNA]</scope>
</reference>
<dbReference type="EMBL" id="BPLR01008541">
    <property type="protein sequence ID" value="GIY25426.1"/>
    <property type="molecule type" value="Genomic_DNA"/>
</dbReference>
<accession>A0AAV4RWZ1</accession>
<name>A0AAV4RWZ1_CAEEX</name>
<dbReference type="AlphaFoldDB" id="A0AAV4RWZ1"/>
<sequence>MWQWHLSLLDNLRSQRVGNEVRNCGDRRFIDIRDWERNIEIGTLRRSVCETDVGRENRQVRKEKREKREKKIKCEFGKTSEEREK</sequence>
<proteinExistence type="predicted"/>
<comment type="caution">
    <text evidence="1">The sequence shown here is derived from an EMBL/GenBank/DDBJ whole genome shotgun (WGS) entry which is preliminary data.</text>
</comment>
<evidence type="ECO:0000313" key="2">
    <source>
        <dbReference type="Proteomes" id="UP001054945"/>
    </source>
</evidence>